<dbReference type="Gene3D" id="3.90.950.20">
    <property type="entry name" value="CinA-like"/>
    <property type="match status" value="1"/>
</dbReference>
<dbReference type="PANTHER" id="PTHR13939:SF0">
    <property type="entry name" value="NMN AMIDOHYDROLASE-LIKE PROTEIN YFAY"/>
    <property type="match status" value="1"/>
</dbReference>
<comment type="similarity">
    <text evidence="1">Belongs to the CinA family.</text>
</comment>
<dbReference type="HAMAP" id="MF_00226_B">
    <property type="entry name" value="CinA_B"/>
    <property type="match status" value="1"/>
</dbReference>
<dbReference type="OrthoDB" id="9801454at2"/>
<dbReference type="InterPro" id="IPR008136">
    <property type="entry name" value="CinA_C"/>
</dbReference>
<sequence length="413" mass="44055">MKVEVISIGTELTSGQNLDTNAQWLSRRLAEIGIPVAFHTTVRDDLAENVECFKIATGRADLVITTGGLGPTQDDLTREVIATAAGVELVEHAASLAHIAEMFAKRGRVMPDRNHVQALIPAGAEPIFNVAGTAPGVWAQVGRAQVIAMPGVPSEMHRMYLEQVQPKLLAMGLGGGVFIQRKINTFGTGESAVEAKLLDLTRRGHVPEVGITVSDAVVSLRILARAPTLAEAEAQIAPVEATIRERLGELVFGTEDDDLQGAVVRLLHEKRKTLATAESITGGLVAHRVCLVPGASDFFMGGVVSYTDEVKHRELGVPKELLDRFGAVSEPVARAMAEGVRAKFGTDYGVSTTGFAGPAGGTEENPVGTAYVGLAHADGCEVVRWGWLGTRYEIMSRTAKLALNAVRLRLMKE</sequence>
<dbReference type="PIRSF" id="PIRSF006728">
    <property type="entry name" value="CinA"/>
    <property type="match status" value="1"/>
</dbReference>
<dbReference type="SMART" id="SM00852">
    <property type="entry name" value="MoCF_biosynth"/>
    <property type="match status" value="1"/>
</dbReference>
<protein>
    <recommendedName>
        <fullName evidence="1">CinA-like protein</fullName>
    </recommendedName>
</protein>
<organism evidence="3 4">
    <name type="scientific">Gemmata obscuriglobus</name>
    <dbReference type="NCBI Taxonomy" id="114"/>
    <lineage>
        <taxon>Bacteria</taxon>
        <taxon>Pseudomonadati</taxon>
        <taxon>Planctomycetota</taxon>
        <taxon>Planctomycetia</taxon>
        <taxon>Gemmatales</taxon>
        <taxon>Gemmataceae</taxon>
        <taxon>Gemmata</taxon>
    </lineage>
</organism>
<gene>
    <name evidence="3" type="ORF">C1280_11210</name>
</gene>
<dbReference type="SUPFAM" id="SSF53218">
    <property type="entry name" value="Molybdenum cofactor biosynthesis proteins"/>
    <property type="match status" value="1"/>
</dbReference>
<dbReference type="EMBL" id="CP025958">
    <property type="protein sequence ID" value="AWM37524.1"/>
    <property type="molecule type" value="Genomic_DNA"/>
</dbReference>
<feature type="domain" description="MoaB/Mog" evidence="2">
    <location>
        <begin position="4"/>
        <end position="170"/>
    </location>
</feature>
<evidence type="ECO:0000259" key="2">
    <source>
        <dbReference type="SMART" id="SM00852"/>
    </source>
</evidence>
<dbReference type="Proteomes" id="UP000245802">
    <property type="component" value="Chromosome"/>
</dbReference>
<dbReference type="AlphaFoldDB" id="A0A2Z3H777"/>
<dbReference type="Pfam" id="PF02464">
    <property type="entry name" value="CinA"/>
    <property type="match status" value="1"/>
</dbReference>
<keyword evidence="4" id="KW-1185">Reference proteome</keyword>
<dbReference type="Pfam" id="PF18146">
    <property type="entry name" value="CinA_KH"/>
    <property type="match status" value="1"/>
</dbReference>
<dbReference type="SUPFAM" id="SSF142433">
    <property type="entry name" value="CinA-like"/>
    <property type="match status" value="1"/>
</dbReference>
<evidence type="ECO:0000313" key="3">
    <source>
        <dbReference type="EMBL" id="AWM37524.1"/>
    </source>
</evidence>
<dbReference type="InterPro" id="IPR036425">
    <property type="entry name" value="MoaB/Mog-like_dom_sf"/>
</dbReference>
<dbReference type="Pfam" id="PF00994">
    <property type="entry name" value="MoCF_biosynth"/>
    <property type="match status" value="1"/>
</dbReference>
<name>A0A2Z3H777_9BACT</name>
<dbReference type="NCBIfam" id="NF001813">
    <property type="entry name" value="PRK00549.1"/>
    <property type="match status" value="1"/>
</dbReference>
<dbReference type="NCBIfam" id="TIGR00199">
    <property type="entry name" value="PncC_domain"/>
    <property type="match status" value="1"/>
</dbReference>
<dbReference type="CDD" id="cd00885">
    <property type="entry name" value="cinA"/>
    <property type="match status" value="1"/>
</dbReference>
<evidence type="ECO:0000256" key="1">
    <source>
        <dbReference type="HAMAP-Rule" id="MF_00226"/>
    </source>
</evidence>
<reference evidence="3 4" key="1">
    <citation type="submission" date="2018-01" db="EMBL/GenBank/DDBJ databases">
        <title>G. obscuriglobus.</title>
        <authorList>
            <person name="Franke J."/>
            <person name="Blomberg W."/>
            <person name="Selmecki A."/>
        </authorList>
    </citation>
    <scope>NUCLEOTIDE SEQUENCE [LARGE SCALE GENOMIC DNA]</scope>
    <source>
        <strain evidence="3 4">DSM 5831</strain>
    </source>
</reference>
<dbReference type="InterPro" id="IPR050101">
    <property type="entry name" value="CinA"/>
</dbReference>
<dbReference type="InterPro" id="IPR041424">
    <property type="entry name" value="CinA_KH"/>
</dbReference>
<dbReference type="Gene3D" id="3.40.980.10">
    <property type="entry name" value="MoaB/Mog-like domain"/>
    <property type="match status" value="1"/>
</dbReference>
<evidence type="ECO:0000313" key="4">
    <source>
        <dbReference type="Proteomes" id="UP000245802"/>
    </source>
</evidence>
<dbReference type="NCBIfam" id="TIGR00177">
    <property type="entry name" value="molyb_syn"/>
    <property type="match status" value="1"/>
</dbReference>
<dbReference type="InterPro" id="IPR008135">
    <property type="entry name" value="Competence-induced_CinA"/>
</dbReference>
<dbReference type="InterPro" id="IPR001453">
    <property type="entry name" value="MoaB/Mog_dom"/>
</dbReference>
<dbReference type="NCBIfam" id="TIGR00200">
    <property type="entry name" value="cinA_nterm"/>
    <property type="match status" value="1"/>
</dbReference>
<proteinExistence type="inferred from homology"/>
<dbReference type="Gene3D" id="3.30.70.2860">
    <property type="match status" value="1"/>
</dbReference>
<accession>A0A2Z3H777</accession>
<dbReference type="KEGG" id="gog:C1280_11210"/>
<dbReference type="InterPro" id="IPR036653">
    <property type="entry name" value="CinA-like_C"/>
</dbReference>
<dbReference type="RefSeq" id="WP_010048682.1">
    <property type="nucleotide sequence ID" value="NZ_CP025958.1"/>
</dbReference>
<dbReference type="PANTHER" id="PTHR13939">
    <property type="entry name" value="NICOTINAMIDE-NUCLEOTIDE AMIDOHYDROLASE PNCC"/>
    <property type="match status" value="1"/>
</dbReference>